<keyword evidence="1" id="KW-1185">Reference proteome</keyword>
<sequence length="53" mass="5771">MVESGTPWYGSIQLVEAHGTIPMRTGFDNSERSYSSATSWARGKLACSPFCIS</sequence>
<organism evidence="1 2">
    <name type="scientific">Meloidogyne incognita</name>
    <name type="common">Southern root-knot nematode worm</name>
    <name type="synonym">Oxyuris incognita</name>
    <dbReference type="NCBI Taxonomy" id="6306"/>
    <lineage>
        <taxon>Eukaryota</taxon>
        <taxon>Metazoa</taxon>
        <taxon>Ecdysozoa</taxon>
        <taxon>Nematoda</taxon>
        <taxon>Chromadorea</taxon>
        <taxon>Rhabditida</taxon>
        <taxon>Tylenchina</taxon>
        <taxon>Tylenchomorpha</taxon>
        <taxon>Tylenchoidea</taxon>
        <taxon>Meloidogynidae</taxon>
        <taxon>Meloidogyninae</taxon>
        <taxon>Meloidogyne</taxon>
        <taxon>Meloidogyne incognita group</taxon>
    </lineage>
</organism>
<dbReference type="WBParaSite" id="Minc3s02769g31500">
    <property type="protein sequence ID" value="Minc3s02769g31500"/>
    <property type="gene ID" value="Minc3s02769g31500"/>
</dbReference>
<reference evidence="2" key="1">
    <citation type="submission" date="2022-11" db="UniProtKB">
        <authorList>
            <consortium name="WormBaseParasite"/>
        </authorList>
    </citation>
    <scope>IDENTIFICATION</scope>
</reference>
<proteinExistence type="predicted"/>
<dbReference type="AlphaFoldDB" id="A0A914MUN8"/>
<dbReference type="Proteomes" id="UP000887563">
    <property type="component" value="Unplaced"/>
</dbReference>
<evidence type="ECO:0000313" key="1">
    <source>
        <dbReference type="Proteomes" id="UP000887563"/>
    </source>
</evidence>
<protein>
    <submittedName>
        <fullName evidence="2">Uncharacterized protein</fullName>
    </submittedName>
</protein>
<evidence type="ECO:0000313" key="2">
    <source>
        <dbReference type="WBParaSite" id="Minc3s02769g31500"/>
    </source>
</evidence>
<name>A0A914MUN8_MELIC</name>
<accession>A0A914MUN8</accession>